<feature type="compositionally biased region" description="Polar residues" evidence="7">
    <location>
        <begin position="298"/>
        <end position="309"/>
    </location>
</feature>
<evidence type="ECO:0000256" key="2">
    <source>
        <dbReference type="ARBA" id="ARBA00022670"/>
    </source>
</evidence>
<dbReference type="SUPFAM" id="SSF57850">
    <property type="entry name" value="RING/U-box"/>
    <property type="match status" value="1"/>
</dbReference>
<comment type="caution">
    <text evidence="10">The sequence shown here is derived from an EMBL/GenBank/DDBJ whole genome shotgun (WGS) entry which is preliminary data.</text>
</comment>
<evidence type="ECO:0000313" key="10">
    <source>
        <dbReference type="EMBL" id="KAL3691602.1"/>
    </source>
</evidence>
<feature type="domain" description="Ubiquitin-like protease family profile" evidence="9">
    <location>
        <begin position="922"/>
        <end position="1102"/>
    </location>
</feature>
<evidence type="ECO:0000313" key="11">
    <source>
        <dbReference type="Proteomes" id="UP001633002"/>
    </source>
</evidence>
<accession>A0ABD3HMI3</accession>
<feature type="region of interest" description="Disordered" evidence="7">
    <location>
        <begin position="848"/>
        <end position="878"/>
    </location>
</feature>
<dbReference type="Pfam" id="PF02902">
    <property type="entry name" value="Peptidase_C48"/>
    <property type="match status" value="1"/>
</dbReference>
<evidence type="ECO:0000256" key="7">
    <source>
        <dbReference type="SAM" id="MobiDB-lite"/>
    </source>
</evidence>
<name>A0ABD3HMI3_9MARC</name>
<evidence type="ECO:0008006" key="12">
    <source>
        <dbReference type="Google" id="ProtNLM"/>
    </source>
</evidence>
<evidence type="ECO:0000256" key="6">
    <source>
        <dbReference type="SAM" id="Coils"/>
    </source>
</evidence>
<dbReference type="Proteomes" id="UP001633002">
    <property type="component" value="Unassembled WGS sequence"/>
</dbReference>
<comment type="similarity">
    <text evidence="1">Belongs to the peptidase C48 family.</text>
</comment>
<keyword evidence="5" id="KW-0479">Metal-binding</keyword>
<dbReference type="GO" id="GO:0006508">
    <property type="term" value="P:proteolysis"/>
    <property type="evidence" value="ECO:0007669"/>
    <property type="project" value="UniProtKB-KW"/>
</dbReference>
<evidence type="ECO:0000256" key="5">
    <source>
        <dbReference type="PROSITE-ProRule" id="PRU00175"/>
    </source>
</evidence>
<gene>
    <name evidence="10" type="ORF">R1sor_005253</name>
</gene>
<feature type="compositionally biased region" description="Basic and acidic residues" evidence="7">
    <location>
        <begin position="246"/>
        <end position="258"/>
    </location>
</feature>
<feature type="domain" description="RING-type" evidence="8">
    <location>
        <begin position="478"/>
        <end position="519"/>
    </location>
</feature>
<dbReference type="GO" id="GO:0008234">
    <property type="term" value="F:cysteine-type peptidase activity"/>
    <property type="evidence" value="ECO:0007669"/>
    <property type="project" value="UniProtKB-KW"/>
</dbReference>
<dbReference type="PANTHER" id="PTHR12606">
    <property type="entry name" value="SENTRIN/SUMO-SPECIFIC PROTEASE"/>
    <property type="match status" value="1"/>
</dbReference>
<dbReference type="GO" id="GO:0008270">
    <property type="term" value="F:zinc ion binding"/>
    <property type="evidence" value="ECO:0007669"/>
    <property type="project" value="UniProtKB-KW"/>
</dbReference>
<feature type="compositionally biased region" description="Basic and acidic residues" evidence="7">
    <location>
        <begin position="266"/>
        <end position="281"/>
    </location>
</feature>
<dbReference type="InterPro" id="IPR003653">
    <property type="entry name" value="Peptidase_C48_C"/>
</dbReference>
<proteinExistence type="inferred from homology"/>
<evidence type="ECO:0000259" key="9">
    <source>
        <dbReference type="PROSITE" id="PS50600"/>
    </source>
</evidence>
<keyword evidence="5" id="KW-0863">Zinc-finger</keyword>
<dbReference type="AlphaFoldDB" id="A0ABD3HMI3"/>
<dbReference type="Gene3D" id="3.40.395.10">
    <property type="entry name" value="Adenoviral Proteinase, Chain A"/>
    <property type="match status" value="1"/>
</dbReference>
<feature type="region of interest" description="Disordered" evidence="7">
    <location>
        <begin position="744"/>
        <end position="791"/>
    </location>
</feature>
<dbReference type="InterPro" id="IPR038765">
    <property type="entry name" value="Papain-like_cys_pep_sf"/>
</dbReference>
<dbReference type="InterPro" id="IPR013083">
    <property type="entry name" value="Znf_RING/FYVE/PHD"/>
</dbReference>
<evidence type="ECO:0000256" key="3">
    <source>
        <dbReference type="ARBA" id="ARBA00022801"/>
    </source>
</evidence>
<dbReference type="InterPro" id="IPR001841">
    <property type="entry name" value="Znf_RING"/>
</dbReference>
<protein>
    <recommendedName>
        <fullName evidence="12">Ubiquitin-like protease family profile domain-containing protein</fullName>
    </recommendedName>
</protein>
<dbReference type="EMBL" id="JBJQOH010000003">
    <property type="protein sequence ID" value="KAL3691602.1"/>
    <property type="molecule type" value="Genomic_DNA"/>
</dbReference>
<evidence type="ECO:0000256" key="1">
    <source>
        <dbReference type="ARBA" id="ARBA00005234"/>
    </source>
</evidence>
<dbReference type="PANTHER" id="PTHR12606:SF141">
    <property type="entry name" value="GH15225P-RELATED"/>
    <property type="match status" value="1"/>
</dbReference>
<dbReference type="SUPFAM" id="SSF54001">
    <property type="entry name" value="Cysteine proteinases"/>
    <property type="match status" value="1"/>
</dbReference>
<dbReference type="PROSITE" id="PS50600">
    <property type="entry name" value="ULP_PROTEASE"/>
    <property type="match status" value="1"/>
</dbReference>
<dbReference type="Gene3D" id="3.30.40.10">
    <property type="entry name" value="Zinc/RING finger domain, C3HC4 (zinc finger)"/>
    <property type="match status" value="1"/>
</dbReference>
<evidence type="ECO:0000259" key="8">
    <source>
        <dbReference type="PROSITE" id="PS50089"/>
    </source>
</evidence>
<feature type="compositionally biased region" description="Polar residues" evidence="7">
    <location>
        <begin position="230"/>
        <end position="244"/>
    </location>
</feature>
<keyword evidence="11" id="KW-1185">Reference proteome</keyword>
<feature type="region of interest" description="Disordered" evidence="7">
    <location>
        <begin position="189"/>
        <end position="322"/>
    </location>
</feature>
<keyword evidence="2" id="KW-0645">Protease</keyword>
<keyword evidence="5" id="KW-0862">Zinc</keyword>
<feature type="coiled-coil region" evidence="6">
    <location>
        <begin position="330"/>
        <end position="398"/>
    </location>
</feature>
<evidence type="ECO:0000256" key="4">
    <source>
        <dbReference type="ARBA" id="ARBA00022807"/>
    </source>
</evidence>
<sequence length="1118" mass="126018">MANRDLNLPWYTEEYLFDADAQPPFPGSAELDAGFGDQGPDETQNSPARSDSDNSPESEEEHVPIPENGLPGWIAVGVQYNPSDLRKYFLCDGKTWDSGKLNIEHHCSHPVLKQNWKKWMRAANPSWNGKHTQVRKCFVFFCGLELHGIKIDWSTVNASKAINRYSMIEKEKARKELWRMQVKFDGELCEPVDPDSKKRRRTPSKPTPNKRPRETSGNTELPVGAEDEPTNLSSGEAPSNQQPTPDKGKAVVEDEPTRLDPNLAAKMEKARVKEATRRSLEQDPLTVPGFAVNDHGESSGQRSKGNLDSSCPPRPTTEVEKTAEGVHGWIDEMLRNVMIANQERDQIQSRLKQAEEKLLKVEAVRNANDESDRIQERLKEAEEKIKALEQEKKEMSERALMMERPDLYELLESKLTGYQIRGHPYGIASFPDVNLTITKKWTTFPEDIEAFEGNMDAFPELKHAVEVHSGMTVYKTDCSVCGHALGFLPRIDSGVCEHKYHLNCFWNYASTSRRCPVCRVPYPRQMYEFFCTVFVPEGSKVINRDTGLQDVENSNPHPGELHAGRGGLVAVNEVDVAARNEDKIHLMTEVSKALRRWRDKSNICGQTFWVGFENWSDDLTREAAEETYNSIMDEFRASVSHRSAHEHLFDQMKSVFDSYVNPWEKSDVQPLIAGLDRPDLDANEFLQQVQHANSDYEVTPSRQTHTDYLEEIGDRTQARLRRETSIRGNRPTTRAQSRRLFVQAEEPADPQPQEPQPVETHTEEAVEEIQTPSTEPTAHEEVASTEPTMDVGSIPAEVASAAEESTESQPQEPAPVQLIVEEAVEDNQTPSTEPAPVELLVEEAVEDIQSPSTEPTGQDIPPIYTVEDPDVKDIGGPSSPGLHMQVYAPKVLQQPSEVVEIGDSPASGRGCRDPLDDWKSYDQLTKKDLDSTMPKRFIRGDVINMYIKEKFLVQPRSELEGKFFVNTFWFAKLNALNQQVLSGNLTGSVEKIHRLRKGITPRVDDVQDIRTLFVPIHFGKGDFHWSLAVAHFGTSTCTIYHLDSALGTHNTTDVCAVLSLFFLSEVAKVKGDLGPYFDDESACRFANVGDVDSFMLIFGMYMDPKGWTAKNLKRRVLP</sequence>
<feature type="region of interest" description="Disordered" evidence="7">
    <location>
        <begin position="19"/>
        <end position="68"/>
    </location>
</feature>
<keyword evidence="4" id="KW-0788">Thiol protease</keyword>
<keyword evidence="6" id="KW-0175">Coiled coil</keyword>
<organism evidence="10 11">
    <name type="scientific">Riccia sorocarpa</name>
    <dbReference type="NCBI Taxonomy" id="122646"/>
    <lineage>
        <taxon>Eukaryota</taxon>
        <taxon>Viridiplantae</taxon>
        <taxon>Streptophyta</taxon>
        <taxon>Embryophyta</taxon>
        <taxon>Marchantiophyta</taxon>
        <taxon>Marchantiopsida</taxon>
        <taxon>Marchantiidae</taxon>
        <taxon>Marchantiales</taxon>
        <taxon>Ricciaceae</taxon>
        <taxon>Riccia</taxon>
    </lineage>
</organism>
<reference evidence="10 11" key="1">
    <citation type="submission" date="2024-09" db="EMBL/GenBank/DDBJ databases">
        <title>Chromosome-scale assembly of Riccia sorocarpa.</title>
        <authorList>
            <person name="Paukszto L."/>
        </authorList>
    </citation>
    <scope>NUCLEOTIDE SEQUENCE [LARGE SCALE GENOMIC DNA]</scope>
    <source>
        <strain evidence="10">LP-2024</strain>
        <tissue evidence="10">Aerial parts of the thallus</tissue>
    </source>
</reference>
<dbReference type="PROSITE" id="PS50089">
    <property type="entry name" value="ZF_RING_2"/>
    <property type="match status" value="1"/>
</dbReference>
<keyword evidence="3" id="KW-0378">Hydrolase</keyword>